<dbReference type="PANTHER" id="PTHR43549">
    <property type="entry name" value="MULTIDRUG RESISTANCE PROTEIN YPNP-RELATED"/>
    <property type="match status" value="1"/>
</dbReference>
<feature type="transmembrane region" description="Helical" evidence="7">
    <location>
        <begin position="379"/>
        <end position="397"/>
    </location>
</feature>
<proteinExistence type="predicted"/>
<keyword evidence="2" id="KW-0813">Transport</keyword>
<feature type="transmembrane region" description="Helical" evidence="7">
    <location>
        <begin position="212"/>
        <end position="235"/>
    </location>
</feature>
<dbReference type="RefSeq" id="WP_310900643.1">
    <property type="nucleotide sequence ID" value="NZ_JAMQOS010000003.1"/>
</dbReference>
<dbReference type="PANTHER" id="PTHR43549:SF2">
    <property type="entry name" value="MULTIDRUG RESISTANCE PROTEIN NORM-RELATED"/>
    <property type="match status" value="1"/>
</dbReference>
<feature type="transmembrane region" description="Helical" evidence="7">
    <location>
        <begin position="67"/>
        <end position="96"/>
    </location>
</feature>
<comment type="subcellular location">
    <subcellularLocation>
        <location evidence="1">Cell membrane</location>
        <topology evidence="1">Multi-pass membrane protein</topology>
    </subcellularLocation>
</comment>
<name>A0ABU2FPY9_9EURY</name>
<evidence type="ECO:0000256" key="7">
    <source>
        <dbReference type="SAM" id="Phobius"/>
    </source>
</evidence>
<dbReference type="PIRSF" id="PIRSF006603">
    <property type="entry name" value="DinF"/>
    <property type="match status" value="1"/>
</dbReference>
<feature type="transmembrane region" description="Helical" evidence="7">
    <location>
        <begin position="282"/>
        <end position="307"/>
    </location>
</feature>
<evidence type="ECO:0000313" key="9">
    <source>
        <dbReference type="Proteomes" id="UP001268864"/>
    </source>
</evidence>
<keyword evidence="3" id="KW-1003">Cell membrane</keyword>
<protein>
    <submittedName>
        <fullName evidence="8">MATE family efflux transporter</fullName>
    </submittedName>
</protein>
<keyword evidence="6 7" id="KW-0472">Membrane</keyword>
<feature type="transmembrane region" description="Helical" evidence="7">
    <location>
        <begin position="116"/>
        <end position="134"/>
    </location>
</feature>
<keyword evidence="5 7" id="KW-1133">Transmembrane helix</keyword>
<evidence type="ECO:0000256" key="1">
    <source>
        <dbReference type="ARBA" id="ARBA00004651"/>
    </source>
</evidence>
<accession>A0ABU2FPY9</accession>
<evidence type="ECO:0000256" key="4">
    <source>
        <dbReference type="ARBA" id="ARBA00022692"/>
    </source>
</evidence>
<feature type="transmembrane region" description="Helical" evidence="7">
    <location>
        <begin position="474"/>
        <end position="494"/>
    </location>
</feature>
<feature type="transmembrane region" description="Helical" evidence="7">
    <location>
        <begin position="186"/>
        <end position="206"/>
    </location>
</feature>
<organism evidence="8 9">
    <name type="scientific">Haloarcula onubensis</name>
    <dbReference type="NCBI Taxonomy" id="2950539"/>
    <lineage>
        <taxon>Archaea</taxon>
        <taxon>Methanobacteriati</taxon>
        <taxon>Methanobacteriota</taxon>
        <taxon>Stenosarchaea group</taxon>
        <taxon>Halobacteria</taxon>
        <taxon>Halobacteriales</taxon>
        <taxon>Haloarculaceae</taxon>
        <taxon>Haloarcula</taxon>
    </lineage>
</organism>
<dbReference type="NCBIfam" id="TIGR00797">
    <property type="entry name" value="matE"/>
    <property type="match status" value="1"/>
</dbReference>
<evidence type="ECO:0000256" key="5">
    <source>
        <dbReference type="ARBA" id="ARBA00022989"/>
    </source>
</evidence>
<evidence type="ECO:0000256" key="2">
    <source>
        <dbReference type="ARBA" id="ARBA00022448"/>
    </source>
</evidence>
<sequence length="514" mass="53822">MSDRGRASDLAERLGGLFKGKDELDLTSGPIGKPLLYLSFPIVVTNLLQVAYNLADTFWLGQYSTTALAAISFAFPMIFLLISLGMGLSVAGSVLVAQHTGAEEPDEAEYAASQTLTFAVAGSVLLGTVGFFFVEDFLRLLGASQQVLPGATGYLQVVSLGLTTMFGFFVFISLMRGAGDTITPMLVMFGTVVLNIVIDPFLIFGVGPLPELGVVGAAVATIFSRGLAFAVGVGIMLRGDRGIQVNPRDMVPDLGYLRKLLAIGVPASIEGTGRALSVNAMLFIVGTFSVTVVAAFGVGIRVFSLVFMPAIAMDRGVETMTGQNLGAEHPDRAAKANHFAAKVSFVLLSILGVVTIFAAPTVVSVFSDDPEVVRIGAEFLQWVAPTFGFIGIVRAYSGGFRGAGKTLTAAALAVTMLGLIRLPVAWVMSRAVPAPAWLSAVPLPAWLGGPLAIPAWLVGPVTDTLAVSLAEQGIWLAFGVSNVVAAALAFAWFTRGTWRDADPRGEPDAAVADD</sequence>
<keyword evidence="9" id="KW-1185">Reference proteome</keyword>
<evidence type="ECO:0000256" key="6">
    <source>
        <dbReference type="ARBA" id="ARBA00023136"/>
    </source>
</evidence>
<feature type="transmembrane region" description="Helical" evidence="7">
    <location>
        <begin position="345"/>
        <end position="367"/>
    </location>
</feature>
<feature type="transmembrane region" description="Helical" evidence="7">
    <location>
        <begin position="154"/>
        <end position="174"/>
    </location>
</feature>
<dbReference type="InterPro" id="IPR052031">
    <property type="entry name" value="Membrane_Transporter-Flippase"/>
</dbReference>
<reference evidence="8 9" key="1">
    <citation type="submission" date="2022-06" db="EMBL/GenBank/DDBJ databases">
        <title>Halomicroarcula sp. a new haloarchaeum isolate from saline soil.</title>
        <authorList>
            <person name="Strakova D."/>
            <person name="Galisteo C."/>
            <person name="Sanchez-Porro C."/>
            <person name="Ventosa A."/>
        </authorList>
    </citation>
    <scope>NUCLEOTIDE SEQUENCE [LARGE SCALE GENOMIC DNA]</scope>
    <source>
        <strain evidence="8 9">S3CR25-11</strain>
    </source>
</reference>
<feature type="transmembrane region" description="Helical" evidence="7">
    <location>
        <begin position="409"/>
        <end position="428"/>
    </location>
</feature>
<evidence type="ECO:0000313" key="8">
    <source>
        <dbReference type="EMBL" id="MDS0282820.1"/>
    </source>
</evidence>
<feature type="transmembrane region" description="Helical" evidence="7">
    <location>
        <begin position="35"/>
        <end position="55"/>
    </location>
</feature>
<dbReference type="Proteomes" id="UP001268864">
    <property type="component" value="Unassembled WGS sequence"/>
</dbReference>
<dbReference type="CDD" id="cd13142">
    <property type="entry name" value="MATE_like_12"/>
    <property type="match status" value="1"/>
</dbReference>
<dbReference type="EMBL" id="JAMQOS010000003">
    <property type="protein sequence ID" value="MDS0282820.1"/>
    <property type="molecule type" value="Genomic_DNA"/>
</dbReference>
<comment type="caution">
    <text evidence="8">The sequence shown here is derived from an EMBL/GenBank/DDBJ whole genome shotgun (WGS) entry which is preliminary data.</text>
</comment>
<gene>
    <name evidence="8" type="ORF">NDI86_11850</name>
</gene>
<dbReference type="Pfam" id="PF01554">
    <property type="entry name" value="MatE"/>
    <property type="match status" value="2"/>
</dbReference>
<keyword evidence="4 7" id="KW-0812">Transmembrane</keyword>
<evidence type="ECO:0000256" key="3">
    <source>
        <dbReference type="ARBA" id="ARBA00022475"/>
    </source>
</evidence>
<dbReference type="InterPro" id="IPR048279">
    <property type="entry name" value="MdtK-like"/>
</dbReference>
<dbReference type="InterPro" id="IPR002528">
    <property type="entry name" value="MATE_fam"/>
</dbReference>